<accession>A0AAU7CXV4</accession>
<proteinExistence type="predicted"/>
<evidence type="ECO:0000313" key="1">
    <source>
        <dbReference type="EMBL" id="XBH09843.1"/>
    </source>
</evidence>
<dbReference type="InterPro" id="IPR036520">
    <property type="entry name" value="UPF0759_sf"/>
</dbReference>
<dbReference type="InterPro" id="IPR002763">
    <property type="entry name" value="DUF72"/>
</dbReference>
<dbReference type="KEGG" id="epl:P4G45_15345"/>
<dbReference type="Pfam" id="PF01904">
    <property type="entry name" value="DUF72"/>
    <property type="match status" value="1"/>
</dbReference>
<sequence length="253" mass="28633">MVSVQAQTRIYAGTSGWAYPTWKPEFYPAGTAAKKFLEFYASQLTSVEVNYTFRALPTAKMLEGWLAATPPHFRFSFKAPQRITHFKRLRDCDADVAQFIAALEPVRHANKLGLLLFQLPPNFKADGGLLTAFLTTPALQTPNALRIAFEFRHDSWFSEEIYTVLRQHEAALCIAESEDLLTPEIHTAAGFTCFRLRRSGGYSTVELDSFAKRFTALAQKRDVYAYFKHEDEPTGALNAKAFLDRTFAIEDKD</sequence>
<gene>
    <name evidence="1" type="ORF">P4G45_15345</name>
</gene>
<protein>
    <submittedName>
        <fullName evidence="1">DUF72 domain-containing protein</fullName>
    </submittedName>
</protein>
<dbReference type="Gene3D" id="3.20.20.410">
    <property type="entry name" value="Protein of unknown function UPF0759"/>
    <property type="match status" value="1"/>
</dbReference>
<dbReference type="AlphaFoldDB" id="A0AAU7CXV4"/>
<dbReference type="EMBL" id="CP121194">
    <property type="protein sequence ID" value="XBH09843.1"/>
    <property type="molecule type" value="Genomic_DNA"/>
</dbReference>
<organism evidence="1">
    <name type="scientific">Edaphobacter paludis</name>
    <dbReference type="NCBI Taxonomy" id="3035702"/>
    <lineage>
        <taxon>Bacteria</taxon>
        <taxon>Pseudomonadati</taxon>
        <taxon>Acidobacteriota</taxon>
        <taxon>Terriglobia</taxon>
        <taxon>Terriglobales</taxon>
        <taxon>Acidobacteriaceae</taxon>
        <taxon>Edaphobacter</taxon>
    </lineage>
</organism>
<dbReference type="SUPFAM" id="SSF117396">
    <property type="entry name" value="TM1631-like"/>
    <property type="match status" value="1"/>
</dbReference>
<reference evidence="1" key="1">
    <citation type="submission" date="2023-03" db="EMBL/GenBank/DDBJ databases">
        <title>Edaphobacter sp.</title>
        <authorList>
            <person name="Huber K.J."/>
            <person name="Papendorf J."/>
            <person name="Pilke C."/>
            <person name="Bunk B."/>
            <person name="Sproeer C."/>
            <person name="Pester M."/>
        </authorList>
    </citation>
    <scope>NUCLEOTIDE SEQUENCE</scope>
    <source>
        <strain evidence="1">DSM 109919</strain>
    </source>
</reference>
<dbReference type="RefSeq" id="WP_348267352.1">
    <property type="nucleotide sequence ID" value="NZ_CP121194.1"/>
</dbReference>
<dbReference type="PANTHER" id="PTHR30348:SF4">
    <property type="entry name" value="DUF72 DOMAIN-CONTAINING PROTEIN"/>
    <property type="match status" value="1"/>
</dbReference>
<dbReference type="PANTHER" id="PTHR30348">
    <property type="entry name" value="UNCHARACTERIZED PROTEIN YECE"/>
    <property type="match status" value="1"/>
</dbReference>
<name>A0AAU7CXV4_9BACT</name>